<gene>
    <name evidence="1" type="ORF">CANTADRAFT_92886</name>
</gene>
<dbReference type="STRING" id="984487.A0A1E4SQ50"/>
<protein>
    <submittedName>
        <fullName evidence="1">Uncharacterized protein</fullName>
    </submittedName>
</protein>
<dbReference type="AlphaFoldDB" id="A0A1E4SQ50"/>
<dbReference type="EMBL" id="KV453909">
    <property type="protein sequence ID" value="ODV81641.1"/>
    <property type="molecule type" value="Genomic_DNA"/>
</dbReference>
<reference evidence="2" key="1">
    <citation type="submission" date="2016-05" db="EMBL/GenBank/DDBJ databases">
        <title>Comparative genomics of biotechnologically important yeasts.</title>
        <authorList>
            <consortium name="DOE Joint Genome Institute"/>
            <person name="Riley R."/>
            <person name="Haridas S."/>
            <person name="Wolfe K.H."/>
            <person name="Lopes M.R."/>
            <person name="Hittinger C.T."/>
            <person name="Goker M."/>
            <person name="Salamov A."/>
            <person name="Wisecaver J."/>
            <person name="Long T.M."/>
            <person name="Aerts A.L."/>
            <person name="Barry K."/>
            <person name="Choi C."/>
            <person name="Clum A."/>
            <person name="Coughlan A.Y."/>
            <person name="Deshpande S."/>
            <person name="Douglass A.P."/>
            <person name="Hanson S.J."/>
            <person name="Klenk H.-P."/>
            <person name="Labutti K."/>
            <person name="Lapidus A."/>
            <person name="Lindquist E."/>
            <person name="Lipzen A."/>
            <person name="Meier-Kolthoff J.P."/>
            <person name="Ohm R.A."/>
            <person name="Otillar R.P."/>
            <person name="Pangilinan J."/>
            <person name="Peng Y."/>
            <person name="Rokas A."/>
            <person name="Rosa C.A."/>
            <person name="Scheuner C."/>
            <person name="Sibirny A.A."/>
            <person name="Slot J.C."/>
            <person name="Stielow J.B."/>
            <person name="Sun H."/>
            <person name="Kurtzman C.P."/>
            <person name="Blackwell M."/>
            <person name="Grigoriev I.V."/>
            <person name="Jeffries T.W."/>
        </authorList>
    </citation>
    <scope>NUCLEOTIDE SEQUENCE [LARGE SCALE GENOMIC DNA]</scope>
    <source>
        <strain evidence="2">NRRL Y-17324</strain>
    </source>
</reference>
<keyword evidence="2" id="KW-1185">Reference proteome</keyword>
<accession>A0A1E4SQ50</accession>
<evidence type="ECO:0000313" key="2">
    <source>
        <dbReference type="Proteomes" id="UP000094285"/>
    </source>
</evidence>
<dbReference type="RefSeq" id="XP_020066763.1">
    <property type="nucleotide sequence ID" value="XM_020211966.1"/>
</dbReference>
<name>A0A1E4SQ50_9ASCO</name>
<sequence length="758" mass="87617">MSTRQQPPTTGLQGIAGFLKNLIVKESQALSESINRNLDSLDEDTHTADLEPNLKNDLAKILDTNHKLFIMLTYSPLLINPESYLALYEQLENPLDNALKTLLIRRLLFHRQYEKCWKICLETYTSLTDLEDFLDVAFQAFEENDNLAFGLLELLIASQTEEINPGFRNHIVDICSLKYKISKEWIQLNLSLWLELDNLQNIEDFSAFKASYNINDRNSQMLYLKKLFETIQHNSPNQQEIAHLIQEHGDITKYPGWLSVVGPQFAHSSNFPFLKEWKTPMIATALSKYVETLADSTNLNANDVVYLIRSNPNFDAYQTYQAYHKNGKKSNKYIINYLLSKLNEAGTIEQINSVLAEHFQVLDDSPLIKSISRVYVESHQNFASCFKQLNSLPQDRKEKLIPEFLDLAFSSPIPIHDVHKLIKQLHFSYNPKGIRNVLRKVANGEYPRDEQLHFYRLLASDDQLLSKQMVLELFRSMLLRSNIYEHTLIGDMFEKLLELTLRKEVILARSEGSNQKFHHDIQKLLFFATSKEKADFHNALRAFGQTISLMEAKNIATVIYSINERFQSGQFTFVTSVYGKDYIMNNLMLEVMRFVERSGDSTSGILKMRDIISTLNDSNSQKEALATAQSSLFKLMIKDDPTKAVKLLQLYQTTKAKLSGKITFMILGILTSPKLDINQKIQFFKSFLDKLKEYGYNYRIRQVIIHQVMKVLRDDKLKLSHDSKIWLFGILQEVKGTKRVVEKLIKQKRKAQNSRASN</sequence>
<organism evidence="1 2">
    <name type="scientific">Suhomyces tanzawaensis NRRL Y-17324</name>
    <dbReference type="NCBI Taxonomy" id="984487"/>
    <lineage>
        <taxon>Eukaryota</taxon>
        <taxon>Fungi</taxon>
        <taxon>Dikarya</taxon>
        <taxon>Ascomycota</taxon>
        <taxon>Saccharomycotina</taxon>
        <taxon>Pichiomycetes</taxon>
        <taxon>Debaryomycetaceae</taxon>
        <taxon>Suhomyces</taxon>
    </lineage>
</organism>
<dbReference type="OrthoDB" id="4094279at2759"/>
<dbReference type="Proteomes" id="UP000094285">
    <property type="component" value="Unassembled WGS sequence"/>
</dbReference>
<evidence type="ECO:0000313" key="1">
    <source>
        <dbReference type="EMBL" id="ODV81641.1"/>
    </source>
</evidence>
<proteinExistence type="predicted"/>
<dbReference type="GeneID" id="30986102"/>